<accession>A0A6S7HT52</accession>
<comment type="caution">
    <text evidence="2">The sequence shown here is derived from an EMBL/GenBank/DDBJ whole genome shotgun (WGS) entry which is preliminary data.</text>
</comment>
<evidence type="ECO:0000313" key="3">
    <source>
        <dbReference type="Proteomes" id="UP001152795"/>
    </source>
</evidence>
<feature type="domain" description="Integrase core" evidence="1">
    <location>
        <begin position="118"/>
        <end position="308"/>
    </location>
</feature>
<dbReference type="EMBL" id="CACRXK020006104">
    <property type="protein sequence ID" value="CAB4008376.1"/>
    <property type="molecule type" value="Genomic_DNA"/>
</dbReference>
<dbReference type="InterPro" id="IPR058913">
    <property type="entry name" value="Integrase_dom_put"/>
</dbReference>
<name>A0A6S7HT52_PARCT</name>
<dbReference type="PANTHER" id="PTHR46791">
    <property type="entry name" value="EXPRESSED PROTEIN"/>
    <property type="match status" value="1"/>
</dbReference>
<evidence type="ECO:0000259" key="1">
    <source>
        <dbReference type="Pfam" id="PF24764"/>
    </source>
</evidence>
<gene>
    <name evidence="2" type="ORF">PACLA_8A032955</name>
</gene>
<reference evidence="2" key="1">
    <citation type="submission" date="2020-04" db="EMBL/GenBank/DDBJ databases">
        <authorList>
            <person name="Alioto T."/>
            <person name="Alioto T."/>
            <person name="Gomez Garrido J."/>
        </authorList>
    </citation>
    <scope>NUCLEOTIDE SEQUENCE</scope>
    <source>
        <strain evidence="2">A484AB</strain>
    </source>
</reference>
<proteinExistence type="predicted"/>
<organism evidence="2 3">
    <name type="scientific">Paramuricea clavata</name>
    <name type="common">Red gorgonian</name>
    <name type="synonym">Violescent sea-whip</name>
    <dbReference type="NCBI Taxonomy" id="317549"/>
    <lineage>
        <taxon>Eukaryota</taxon>
        <taxon>Metazoa</taxon>
        <taxon>Cnidaria</taxon>
        <taxon>Anthozoa</taxon>
        <taxon>Octocorallia</taxon>
        <taxon>Malacalcyonacea</taxon>
        <taxon>Plexauridae</taxon>
        <taxon>Paramuricea</taxon>
    </lineage>
</organism>
<sequence length="378" mass="44332">MEDIIRDYFKKNYTYKTILQLLEKYHAIEISRSTLLNKLKEYGLRRRGNTIDRDHVRRCILEELDGSGSMLGYRAMWRRLQSKHGLQIPRSVVQIILREVDPEGSRLRRANRLHRRSYLNPGPNYCWHADGYDKLKPYGFPIHGCIDGFSRKIMWLNIVRSNNDPQVVGRLFYNCVTNLQLCPTILRTDLGTENGIMASAQCFLRRNHTDTHCNVNAHRYGSSHSNQRIEAWWAMLRRSWSSWWINFFKDLIARGVLDTSNTLHLECLWFCFSPVLKKGLEEIKDSWNCHYVRKSRYYTQAGIPNQLYLLPETVGAEDFKKEYDGRDLIEIEDSVNVSAENYSTYQEYFSYSAGVLGIGQMQTWRDALAAYERLLEAA</sequence>
<dbReference type="OrthoDB" id="5968637at2759"/>
<dbReference type="Pfam" id="PF24764">
    <property type="entry name" value="rva_4"/>
    <property type="match status" value="1"/>
</dbReference>
<evidence type="ECO:0000313" key="2">
    <source>
        <dbReference type="EMBL" id="CAB4008376.1"/>
    </source>
</evidence>
<protein>
    <recommendedName>
        <fullName evidence="1">Integrase core domain-containing protein</fullName>
    </recommendedName>
</protein>
<dbReference type="AlphaFoldDB" id="A0A6S7HT52"/>
<dbReference type="PANTHER" id="PTHR46791:SF13">
    <property type="entry name" value="CLR5 DOMAIN-CONTAINING PROTEIN"/>
    <property type="match status" value="1"/>
</dbReference>
<keyword evidence="3" id="KW-1185">Reference proteome</keyword>
<dbReference type="Proteomes" id="UP001152795">
    <property type="component" value="Unassembled WGS sequence"/>
</dbReference>